<dbReference type="Gene3D" id="4.10.240.10">
    <property type="entry name" value="Zn(2)-C6 fungal-type DNA-binding domain"/>
    <property type="match status" value="1"/>
</dbReference>
<evidence type="ECO:0000256" key="5">
    <source>
        <dbReference type="ARBA" id="ARBA00023242"/>
    </source>
</evidence>
<dbReference type="InterPro" id="IPR001138">
    <property type="entry name" value="Zn2Cys6_DnaBD"/>
</dbReference>
<evidence type="ECO:0000259" key="8">
    <source>
        <dbReference type="PROSITE" id="PS50048"/>
    </source>
</evidence>
<evidence type="ECO:0000256" key="1">
    <source>
        <dbReference type="ARBA" id="ARBA00004123"/>
    </source>
</evidence>
<evidence type="ECO:0000256" key="3">
    <source>
        <dbReference type="ARBA" id="ARBA00023125"/>
    </source>
</evidence>
<keyword evidence="7" id="KW-0812">Transmembrane</keyword>
<name>A0A0D1XSU5_EXOME</name>
<evidence type="ECO:0000256" key="6">
    <source>
        <dbReference type="SAM" id="MobiDB-lite"/>
    </source>
</evidence>
<evidence type="ECO:0000256" key="4">
    <source>
        <dbReference type="ARBA" id="ARBA00023163"/>
    </source>
</evidence>
<keyword evidence="7" id="KW-0472">Membrane</keyword>
<dbReference type="VEuPathDB" id="FungiDB:PV10_05773"/>
<dbReference type="EMBL" id="KN847523">
    <property type="protein sequence ID" value="KIV91210.1"/>
    <property type="molecule type" value="Genomic_DNA"/>
</dbReference>
<keyword evidence="5" id="KW-0539">Nucleus</keyword>
<dbReference type="EMBL" id="KN847523">
    <property type="protein sequence ID" value="KIV91211.1"/>
    <property type="molecule type" value="Genomic_DNA"/>
</dbReference>
<dbReference type="SMART" id="SM00066">
    <property type="entry name" value="GAL4"/>
    <property type="match status" value="1"/>
</dbReference>
<dbReference type="Proteomes" id="UP000054302">
    <property type="component" value="Unassembled WGS sequence"/>
</dbReference>
<feature type="region of interest" description="Disordered" evidence="6">
    <location>
        <begin position="52"/>
        <end position="79"/>
    </location>
</feature>
<feature type="domain" description="Zn(2)-C6 fungal-type" evidence="8">
    <location>
        <begin position="8"/>
        <end position="36"/>
    </location>
</feature>
<dbReference type="GeneID" id="27323618"/>
<dbReference type="InterPro" id="IPR036864">
    <property type="entry name" value="Zn2-C6_fun-type_DNA-bd_sf"/>
</dbReference>
<dbReference type="PROSITE" id="PS50048">
    <property type="entry name" value="ZN2_CY6_FUNGAL_2"/>
    <property type="match status" value="1"/>
</dbReference>
<reference evidence="9 10" key="1">
    <citation type="submission" date="2015-01" db="EMBL/GenBank/DDBJ databases">
        <title>The Genome Sequence of Exophiala mesophila CBS40295.</title>
        <authorList>
            <consortium name="The Broad Institute Genomics Platform"/>
            <person name="Cuomo C."/>
            <person name="de Hoog S."/>
            <person name="Gorbushina A."/>
            <person name="Stielow B."/>
            <person name="Teixiera M."/>
            <person name="Abouelleil A."/>
            <person name="Chapman S.B."/>
            <person name="Priest M."/>
            <person name="Young S.K."/>
            <person name="Wortman J."/>
            <person name="Nusbaum C."/>
            <person name="Birren B."/>
        </authorList>
    </citation>
    <scope>NUCLEOTIDE SEQUENCE [LARGE SCALE GENOMIC DNA]</scope>
    <source>
        <strain evidence="9 10">CBS 40295</strain>
    </source>
</reference>
<proteinExistence type="predicted"/>
<dbReference type="InterPro" id="IPR021858">
    <property type="entry name" value="Fun_TF"/>
</dbReference>
<dbReference type="STRING" id="212818.A0A0D1XSU5"/>
<dbReference type="PANTHER" id="PTHR37534:SF15">
    <property type="entry name" value="ZN(II)2CYS6 TRANSCRIPTION FACTOR (EUROFUNG)"/>
    <property type="match status" value="1"/>
</dbReference>
<keyword evidence="2" id="KW-0805">Transcription regulation</keyword>
<dbReference type="GO" id="GO:0000981">
    <property type="term" value="F:DNA-binding transcription factor activity, RNA polymerase II-specific"/>
    <property type="evidence" value="ECO:0007669"/>
    <property type="project" value="InterPro"/>
</dbReference>
<keyword evidence="4" id="KW-0804">Transcription</keyword>
<dbReference type="GO" id="GO:0000976">
    <property type="term" value="F:transcription cis-regulatory region binding"/>
    <property type="evidence" value="ECO:0007669"/>
    <property type="project" value="TreeGrafter"/>
</dbReference>
<evidence type="ECO:0000313" key="9">
    <source>
        <dbReference type="EMBL" id="KIV91211.1"/>
    </source>
</evidence>
<dbReference type="PROSITE" id="PS00463">
    <property type="entry name" value="ZN2_CY6_FUNGAL_1"/>
    <property type="match status" value="1"/>
</dbReference>
<dbReference type="HOGENOM" id="CLU_014597_0_0_1"/>
<dbReference type="Pfam" id="PF11951">
    <property type="entry name" value="Fungal_trans_2"/>
    <property type="match status" value="1"/>
</dbReference>
<evidence type="ECO:0000256" key="2">
    <source>
        <dbReference type="ARBA" id="ARBA00023015"/>
    </source>
</evidence>
<dbReference type="GO" id="GO:0008270">
    <property type="term" value="F:zinc ion binding"/>
    <property type="evidence" value="ECO:0007669"/>
    <property type="project" value="InterPro"/>
</dbReference>
<keyword evidence="10" id="KW-1185">Reference proteome</keyword>
<protein>
    <recommendedName>
        <fullName evidence="8">Zn(2)-C6 fungal-type domain-containing protein</fullName>
    </recommendedName>
</protein>
<sequence length="681" mass="76132">MSSRSRAGCPRCRSMKIKCDETKPSCRQCLKRKVVCPGYQRDLKWSHKHEVLHSSRSQIPPTAESCPGPGPDPPLPAVASLSPIHSALLPRNVQVGLGAQSNHIAPLPSQSPAIDDRSSSHDHPDHSDSAPFSPVTTRLGNDHDRSNADILRDDLREWLVSHEPMTLLEQQDWTWTLNGSTLNCNQDPTLVSTLDIPNSTASPQGTEFNQALVQYFFDNLCGIHTVLDDTAERFKALVNRYLGSSPLLHKSIVCMAAAHCFQDDESMLPMCLECHTAAVRSLSEAVFQIETVLEQPTGSPHNPALAGTHMLRRLEETLLASIILGFCAPWSDPRDLGLPHLRGARKLCEYLINYATLDGTEPEKALANPDHHFLIGAMSYWESCMAFVVDQPDSVLQYLSPFRKPTKTTYIHMFAGISLPLFVTLAKVGICVRQNRALRNMVGVGWKGRDSYQILAAEVIRDATELAQYAVDYQIPADETFDTKTLSSSTYRQLKAFAQMCKFAILLELQRNFPSLVDPHLDDVEVATPDTSASRETISLDRRYFDLSGAILSHAKDIPEGSTCGLYQTILLLICGSVLRVPKDSATLRSNESSLREKLETQILSTLARKDELNQRRAFIRRRLQSNCASFGLRQVFSRAEQLLEDVWCEFDTGTDDSNDLRSRRHWIDVMADRKLETFFG</sequence>
<keyword evidence="7" id="KW-1133">Transmembrane helix</keyword>
<organism evidence="9 10">
    <name type="scientific">Exophiala mesophila</name>
    <name type="common">Black yeast-like fungus</name>
    <dbReference type="NCBI Taxonomy" id="212818"/>
    <lineage>
        <taxon>Eukaryota</taxon>
        <taxon>Fungi</taxon>
        <taxon>Dikarya</taxon>
        <taxon>Ascomycota</taxon>
        <taxon>Pezizomycotina</taxon>
        <taxon>Eurotiomycetes</taxon>
        <taxon>Chaetothyriomycetidae</taxon>
        <taxon>Chaetothyriales</taxon>
        <taxon>Herpotrichiellaceae</taxon>
        <taxon>Exophiala</taxon>
    </lineage>
</organism>
<dbReference type="SUPFAM" id="SSF57701">
    <property type="entry name" value="Zn2/Cys6 DNA-binding domain"/>
    <property type="match status" value="1"/>
</dbReference>
<accession>A0A0D1XSU5</accession>
<evidence type="ECO:0000256" key="7">
    <source>
        <dbReference type="SAM" id="Phobius"/>
    </source>
</evidence>
<dbReference type="RefSeq" id="XP_016222785.1">
    <property type="nucleotide sequence ID" value="XM_016370492.1"/>
</dbReference>
<feature type="compositionally biased region" description="Basic and acidic residues" evidence="6">
    <location>
        <begin position="114"/>
        <end position="128"/>
    </location>
</feature>
<dbReference type="GO" id="GO:0005634">
    <property type="term" value="C:nucleus"/>
    <property type="evidence" value="ECO:0007669"/>
    <property type="project" value="UniProtKB-SubCell"/>
</dbReference>
<dbReference type="OrthoDB" id="39175at2759"/>
<dbReference type="GO" id="GO:0045944">
    <property type="term" value="P:positive regulation of transcription by RNA polymerase II"/>
    <property type="evidence" value="ECO:0007669"/>
    <property type="project" value="TreeGrafter"/>
</dbReference>
<gene>
    <name evidence="9" type="ORF">PV10_05773</name>
</gene>
<dbReference type="PANTHER" id="PTHR37534">
    <property type="entry name" value="TRANSCRIPTIONAL ACTIVATOR PROTEIN UGA3"/>
    <property type="match status" value="1"/>
</dbReference>
<feature type="transmembrane region" description="Helical" evidence="7">
    <location>
        <begin position="410"/>
        <end position="432"/>
    </location>
</feature>
<feature type="compositionally biased region" description="Polar residues" evidence="6">
    <location>
        <begin position="102"/>
        <end position="112"/>
    </location>
</feature>
<dbReference type="CDD" id="cd00067">
    <property type="entry name" value="GAL4"/>
    <property type="match status" value="1"/>
</dbReference>
<keyword evidence="3" id="KW-0238">DNA-binding</keyword>
<evidence type="ECO:0000313" key="10">
    <source>
        <dbReference type="Proteomes" id="UP000054302"/>
    </source>
</evidence>
<comment type="subcellular location">
    <subcellularLocation>
        <location evidence="1">Nucleus</location>
    </subcellularLocation>
</comment>
<dbReference type="Pfam" id="PF00172">
    <property type="entry name" value="Zn_clus"/>
    <property type="match status" value="1"/>
</dbReference>
<dbReference type="AlphaFoldDB" id="A0A0D1XSU5"/>
<dbReference type="RefSeq" id="XP_016222784.1">
    <property type="nucleotide sequence ID" value="XM_016370491.1"/>
</dbReference>
<feature type="region of interest" description="Disordered" evidence="6">
    <location>
        <begin position="102"/>
        <end position="146"/>
    </location>
</feature>